<keyword evidence="2" id="KW-1185">Reference proteome</keyword>
<protein>
    <recommendedName>
        <fullName evidence="3">Spore coat protein</fullName>
    </recommendedName>
</protein>
<comment type="caution">
    <text evidence="1">The sequence shown here is derived from an EMBL/GenBank/DDBJ whole genome shotgun (WGS) entry which is preliminary data.</text>
</comment>
<accession>A0A6A8DLH5</accession>
<evidence type="ECO:0000313" key="1">
    <source>
        <dbReference type="EMBL" id="MRH44651.1"/>
    </source>
</evidence>
<dbReference type="EMBL" id="WJNG01000017">
    <property type="protein sequence ID" value="MRH44651.1"/>
    <property type="molecule type" value="Genomic_DNA"/>
</dbReference>
<reference evidence="1" key="1">
    <citation type="submission" date="2019-11" db="EMBL/GenBank/DDBJ databases">
        <authorList>
            <person name="Li J."/>
        </authorList>
    </citation>
    <scope>NUCLEOTIDE SEQUENCE</scope>
    <source>
        <strain evidence="1">B6B</strain>
    </source>
</reference>
<sequence>MRLPAIDVSLMNEHLSAHKGIINQLTNYHTKIKVPVLNQVIKDQIIVMSDHVRVMLLLLDPDRKKWVTLATTNPKFEATQFSNLDPHNSQLKTLTSHLRTTSMHMAGDNYNSALRMKDENVSHVHFQMAMQQASFQNIYSYIMKQMGWVYTPEATREVQLKMIKQYEDLI</sequence>
<dbReference type="RefSeq" id="WP_153738252.1">
    <property type="nucleotide sequence ID" value="NZ_WJNG01000017.1"/>
</dbReference>
<evidence type="ECO:0000313" key="2">
    <source>
        <dbReference type="Proteomes" id="UP000799092"/>
    </source>
</evidence>
<proteinExistence type="predicted"/>
<dbReference type="Proteomes" id="UP000799092">
    <property type="component" value="Unassembled WGS sequence"/>
</dbReference>
<gene>
    <name evidence="1" type="ORF">GH741_18555</name>
</gene>
<evidence type="ECO:0008006" key="3">
    <source>
        <dbReference type="Google" id="ProtNLM"/>
    </source>
</evidence>
<organism evidence="1 2">
    <name type="scientific">Aquibacillus halophilus</name>
    <dbReference type="NCBI Taxonomy" id="930132"/>
    <lineage>
        <taxon>Bacteria</taxon>
        <taxon>Bacillati</taxon>
        <taxon>Bacillota</taxon>
        <taxon>Bacilli</taxon>
        <taxon>Bacillales</taxon>
        <taxon>Bacillaceae</taxon>
        <taxon>Aquibacillus</taxon>
    </lineage>
</organism>
<dbReference type="OrthoDB" id="2452736at2"/>
<name>A0A6A8DLH5_9BACI</name>
<dbReference type="AlphaFoldDB" id="A0A6A8DLH5"/>